<accession>A0A437A8J1</accession>
<dbReference type="VEuPathDB" id="FungiDB:DFL_001647"/>
<sequence length="104" mass="11479">MTPNANLPTVTPRKGDTMTRDQMIMVLYKRTGRSAVTKLLSRKTGQGVGRGGSGEAGDEEARTLGRCRPSRGSELLPGSCNHHHHHHHQYYCRRCPSTSLPQKA</sequence>
<feature type="compositionally biased region" description="Gly residues" evidence="1">
    <location>
        <begin position="46"/>
        <end position="55"/>
    </location>
</feature>
<dbReference type="AlphaFoldDB" id="A0A437A8J1"/>
<gene>
    <name evidence="2" type="ORF">DFL_001647</name>
</gene>
<dbReference type="EMBL" id="SAEB01000003">
    <property type="protein sequence ID" value="RVD87411.1"/>
    <property type="molecule type" value="Genomic_DNA"/>
</dbReference>
<organism evidence="2 3">
    <name type="scientific">Arthrobotrys flagrans</name>
    <name type="common">Nematode-trapping fungus</name>
    <name type="synonym">Trichothecium flagrans</name>
    <dbReference type="NCBI Taxonomy" id="97331"/>
    <lineage>
        <taxon>Eukaryota</taxon>
        <taxon>Fungi</taxon>
        <taxon>Dikarya</taxon>
        <taxon>Ascomycota</taxon>
        <taxon>Pezizomycotina</taxon>
        <taxon>Orbiliomycetes</taxon>
        <taxon>Orbiliales</taxon>
        <taxon>Orbiliaceae</taxon>
        <taxon>Arthrobotrys</taxon>
    </lineage>
</organism>
<keyword evidence="3" id="KW-1185">Reference proteome</keyword>
<protein>
    <submittedName>
        <fullName evidence="2">Uncharacterized protein</fullName>
    </submittedName>
</protein>
<comment type="caution">
    <text evidence="2">The sequence shown here is derived from an EMBL/GenBank/DDBJ whole genome shotgun (WGS) entry which is preliminary data.</text>
</comment>
<reference evidence="2 3" key="1">
    <citation type="submission" date="2019-01" db="EMBL/GenBank/DDBJ databases">
        <title>Intercellular communication is required for trap formation in the nematode-trapping fungus Duddingtonia flagrans.</title>
        <authorList>
            <person name="Youssar L."/>
            <person name="Wernet V."/>
            <person name="Hensel N."/>
            <person name="Hildebrandt H.-G."/>
            <person name="Fischer R."/>
        </authorList>
    </citation>
    <scope>NUCLEOTIDE SEQUENCE [LARGE SCALE GENOMIC DNA]</scope>
    <source>
        <strain evidence="2 3">CBS H-5679</strain>
    </source>
</reference>
<dbReference type="GeneID" id="93583958"/>
<feature type="region of interest" description="Disordered" evidence="1">
    <location>
        <begin position="40"/>
        <end position="84"/>
    </location>
</feature>
<evidence type="ECO:0000313" key="2">
    <source>
        <dbReference type="EMBL" id="RVD87411.1"/>
    </source>
</evidence>
<name>A0A437A8J1_ARTFL</name>
<evidence type="ECO:0000256" key="1">
    <source>
        <dbReference type="SAM" id="MobiDB-lite"/>
    </source>
</evidence>
<evidence type="ECO:0000313" key="3">
    <source>
        <dbReference type="Proteomes" id="UP000283090"/>
    </source>
</evidence>
<dbReference type="Proteomes" id="UP000283090">
    <property type="component" value="Unassembled WGS sequence"/>
</dbReference>
<dbReference type="RefSeq" id="XP_067492955.1">
    <property type="nucleotide sequence ID" value="XM_067630298.1"/>
</dbReference>
<proteinExistence type="predicted"/>